<dbReference type="InterPro" id="IPR002035">
    <property type="entry name" value="VWF_A"/>
</dbReference>
<proteinExistence type="predicted"/>
<comment type="caution">
    <text evidence="2">The sequence shown here is derived from an EMBL/GenBank/DDBJ whole genome shotgun (WGS) entry which is preliminary data.</text>
</comment>
<dbReference type="InterPro" id="IPR036465">
    <property type="entry name" value="vWFA_dom_sf"/>
</dbReference>
<dbReference type="SUPFAM" id="SSF53300">
    <property type="entry name" value="vWA-like"/>
    <property type="match status" value="1"/>
</dbReference>
<dbReference type="SMART" id="SM00327">
    <property type="entry name" value="VWA"/>
    <property type="match status" value="1"/>
</dbReference>
<gene>
    <name evidence="2" type="ORF">ENH14_00295</name>
</gene>
<protein>
    <submittedName>
        <fullName evidence="2">VWA domain-containing protein</fullName>
    </submittedName>
</protein>
<dbReference type="CDD" id="cd00198">
    <property type="entry name" value="vWFA"/>
    <property type="match status" value="1"/>
</dbReference>
<dbReference type="PROSITE" id="PS51257">
    <property type="entry name" value="PROKAR_LIPOPROTEIN"/>
    <property type="match status" value="1"/>
</dbReference>
<feature type="domain" description="VWFA" evidence="1">
    <location>
        <begin position="108"/>
        <end position="296"/>
    </location>
</feature>
<dbReference type="Gene3D" id="3.40.50.410">
    <property type="entry name" value="von Willebrand factor, type A domain"/>
    <property type="match status" value="1"/>
</dbReference>
<dbReference type="PROSITE" id="PS50234">
    <property type="entry name" value="VWFA"/>
    <property type="match status" value="1"/>
</dbReference>
<dbReference type="Pfam" id="PF00092">
    <property type="entry name" value="VWA"/>
    <property type="match status" value="1"/>
</dbReference>
<organism evidence="2">
    <name type="scientific">candidate division WOR-3 bacterium</name>
    <dbReference type="NCBI Taxonomy" id="2052148"/>
    <lineage>
        <taxon>Bacteria</taxon>
        <taxon>Bacteria division WOR-3</taxon>
    </lineage>
</organism>
<name>A0A7V0Q7Q6_UNCW3</name>
<dbReference type="EMBL" id="DRDR01000014">
    <property type="protein sequence ID" value="HDL59876.1"/>
    <property type="molecule type" value="Genomic_DNA"/>
</dbReference>
<evidence type="ECO:0000313" key="2">
    <source>
        <dbReference type="EMBL" id="HDL59876.1"/>
    </source>
</evidence>
<reference evidence="2" key="1">
    <citation type="journal article" date="2020" name="mSystems">
        <title>Genome- and Community-Level Interaction Insights into Carbon Utilization and Element Cycling Functions of Hydrothermarchaeota in Hydrothermal Sediment.</title>
        <authorList>
            <person name="Zhou Z."/>
            <person name="Liu Y."/>
            <person name="Xu W."/>
            <person name="Pan J."/>
            <person name="Luo Z.H."/>
            <person name="Li M."/>
        </authorList>
    </citation>
    <scope>NUCLEOTIDE SEQUENCE [LARGE SCALE GENOMIC DNA]</scope>
    <source>
        <strain evidence="2">HyVt-28</strain>
    </source>
</reference>
<evidence type="ECO:0000259" key="1">
    <source>
        <dbReference type="PROSITE" id="PS50234"/>
    </source>
</evidence>
<dbReference type="AlphaFoldDB" id="A0A7V0Q7Q6"/>
<sequence length="343" mass="36915">MKKLIIGVVVVGLFFTACTKEEETTGGTAPVEELRLLGSVSIGPDFQNTGNFDLNLLALDANDNVIQLSGSQISMILDSVATTTKDTTYQVIVRDVTFVQPSTGGKIKVGILLDSSGSMDWNDPNYLRRDASRDFIELLLQNSASHKVGIFDFAARYGDVNGDSIDDYYLRVLQDFVYVTDTAGLFAALDSVTAYGGTPLYLSLWYLLDHVHDNIEAGYGHAILVLTDGEDNESGDITSDSVITKALNYQIPIYAIGLGDTSYIDFTELQRVASLTGGVYANAADANALTQIFNSMGLGLSQGYNRIAARITPVPPSGSRIWGRVRATSGGKTAETGWSFTAP</sequence>
<dbReference type="Proteomes" id="UP000886381">
    <property type="component" value="Unassembled WGS sequence"/>
</dbReference>
<accession>A0A7V0Q7Q6</accession>